<sequence>MSRFSLDESQQAVANLHYADCRVVIAGPGTGKTTTSVALLEKLDSSVPNPEDHSVLYISFSRSAIQAAFSSTEHMIDSLDISVDQRTVDSLALEIVNEFEPRTEHLPDFEARIKRATFYLQEHGSDLTYDICHVIVDEAQDISGCRREFLCELMRQAPDDCGLTIFADPAQSIYSFLDTADEYSEQRSIDESWIEFIDELSSIRQIEIIHLRGQYRAQNERLKSIFSHLESARSIEGYLDNRLALDELQSEIPAINLKHLSKMVDSWHGSTALLTSGNAEALQIFQILRNEGIEVEIVLKSELCPCLPSWLGEWAILSDSRSASFSSDQFRKFSRKLPNFQEEDALSLGIHLDSSSELYWNDISKQAAKLVHTPHKRTLSSGFTISTIHQSKGLEYDNVLIYDPEALVTPSKRSDSSLEMLFVAISRARRRLLAVLPSESIEKVYTKFGRWIIPTFRRHSPKAIYIDSQDIRNDKLFGGRDGQLVLTKVDAQSKLSFRLLDLDQEVPIYRCYIDNQHVALTTEEFGKTVKRLTNSTSANWPLLGPVPVQGTESSINFLVDEGRPFLIPRPLGFASISFSNRKGY</sequence>
<comment type="caution">
    <text evidence="2">The sequence shown here is derived from an EMBL/GenBank/DDBJ whole genome shotgun (WGS) entry which is preliminary data.</text>
</comment>
<dbReference type="InterPro" id="IPR027785">
    <property type="entry name" value="UvrD-like_helicase_C"/>
</dbReference>
<dbReference type="Proteomes" id="UP000266975">
    <property type="component" value="Unassembled WGS sequence"/>
</dbReference>
<dbReference type="Pfam" id="PF13245">
    <property type="entry name" value="AAA_19"/>
    <property type="match status" value="1"/>
</dbReference>
<dbReference type="InterPro" id="IPR027417">
    <property type="entry name" value="P-loop_NTPase"/>
</dbReference>
<protein>
    <recommendedName>
        <fullName evidence="1">UvrD-like helicase C-terminal domain-containing protein</fullName>
    </recommendedName>
</protein>
<dbReference type="PANTHER" id="PTHR11070:SF2">
    <property type="entry name" value="ATP-DEPENDENT DNA HELICASE SRS2"/>
    <property type="match status" value="1"/>
</dbReference>
<dbReference type="SUPFAM" id="SSF52540">
    <property type="entry name" value="P-loop containing nucleoside triphosphate hydrolases"/>
    <property type="match status" value="1"/>
</dbReference>
<name>A0A3M8K5D2_9CORY</name>
<dbReference type="InterPro" id="IPR000212">
    <property type="entry name" value="DNA_helicase_UvrD/REP"/>
</dbReference>
<accession>A0A3M8K5D2</accession>
<evidence type="ECO:0000313" key="2">
    <source>
        <dbReference type="EMBL" id="RNE48433.1"/>
    </source>
</evidence>
<feature type="domain" description="UvrD-like helicase C-terminal" evidence="1">
    <location>
        <begin position="383"/>
        <end position="433"/>
    </location>
</feature>
<evidence type="ECO:0000313" key="3">
    <source>
        <dbReference type="Proteomes" id="UP000266975"/>
    </source>
</evidence>
<evidence type="ECO:0000259" key="1">
    <source>
        <dbReference type="Pfam" id="PF13538"/>
    </source>
</evidence>
<dbReference type="GO" id="GO:0000725">
    <property type="term" value="P:recombinational repair"/>
    <property type="evidence" value="ECO:0007669"/>
    <property type="project" value="TreeGrafter"/>
</dbReference>
<reference evidence="2 3" key="1">
    <citation type="submission" date="2018-02" db="EMBL/GenBank/DDBJ databases">
        <title>Corynebacterium alimpuense sp. nov., a marine obligate actinomycete isolated from sediments of Valparaiso bay, Chile.</title>
        <authorList>
            <person name="Claverias F."/>
            <person name="Gonzales-Siles L."/>
            <person name="Salva-Serra F."/>
            <person name="Inganaes E."/>
            <person name="Molin K."/>
            <person name="Cumsille A."/>
            <person name="Undabarrena A."/>
            <person name="Couve E."/>
            <person name="Moore E.R.B."/>
            <person name="Gomila M."/>
            <person name="Camara B."/>
        </authorList>
    </citation>
    <scope>NUCLEOTIDE SEQUENCE [LARGE SCALE GENOMIC DNA]</scope>
    <source>
        <strain evidence="2 3">CCUG 69366</strain>
    </source>
</reference>
<dbReference type="EMBL" id="PTJO01000005">
    <property type="protein sequence ID" value="RNE48433.1"/>
    <property type="molecule type" value="Genomic_DNA"/>
</dbReference>
<dbReference type="Pfam" id="PF13538">
    <property type="entry name" value="UvrD_C_2"/>
    <property type="match status" value="1"/>
</dbReference>
<dbReference type="RefSeq" id="WP_123048366.1">
    <property type="nucleotide sequence ID" value="NZ_PTJO01000005.1"/>
</dbReference>
<dbReference type="GO" id="GO:0003677">
    <property type="term" value="F:DNA binding"/>
    <property type="evidence" value="ECO:0007669"/>
    <property type="project" value="InterPro"/>
</dbReference>
<dbReference type="GO" id="GO:0043138">
    <property type="term" value="F:3'-5' DNA helicase activity"/>
    <property type="evidence" value="ECO:0007669"/>
    <property type="project" value="TreeGrafter"/>
</dbReference>
<dbReference type="PANTHER" id="PTHR11070">
    <property type="entry name" value="UVRD / RECB / PCRA DNA HELICASE FAMILY MEMBER"/>
    <property type="match status" value="1"/>
</dbReference>
<dbReference type="Gene3D" id="3.40.50.300">
    <property type="entry name" value="P-loop containing nucleotide triphosphate hydrolases"/>
    <property type="match status" value="2"/>
</dbReference>
<gene>
    <name evidence="2" type="ORF">C5L39_07945</name>
</gene>
<dbReference type="GO" id="GO:0016787">
    <property type="term" value="F:hydrolase activity"/>
    <property type="evidence" value="ECO:0007669"/>
    <property type="project" value="UniProtKB-KW"/>
</dbReference>
<dbReference type="AlphaFoldDB" id="A0A3M8K5D2"/>
<dbReference type="GO" id="GO:0005524">
    <property type="term" value="F:ATP binding"/>
    <property type="evidence" value="ECO:0007669"/>
    <property type="project" value="UniProtKB-KW"/>
</dbReference>
<keyword evidence="3" id="KW-1185">Reference proteome</keyword>
<dbReference type="OrthoDB" id="3196263at2"/>
<proteinExistence type="predicted"/>
<organism evidence="2 3">
    <name type="scientific">Corynebacterium alimapuense</name>
    <dbReference type="NCBI Taxonomy" id="1576874"/>
    <lineage>
        <taxon>Bacteria</taxon>
        <taxon>Bacillati</taxon>
        <taxon>Actinomycetota</taxon>
        <taxon>Actinomycetes</taxon>
        <taxon>Mycobacteriales</taxon>
        <taxon>Corynebacteriaceae</taxon>
        <taxon>Corynebacterium</taxon>
    </lineage>
</organism>